<accession>A0A814JAI3</accession>
<feature type="compositionally biased region" description="Polar residues" evidence="8">
    <location>
        <begin position="50"/>
        <end position="61"/>
    </location>
</feature>
<evidence type="ECO:0000313" key="10">
    <source>
        <dbReference type="EMBL" id="CAF1033333.1"/>
    </source>
</evidence>
<protein>
    <recommendedName>
        <fullName evidence="9">LIM zinc-binding domain-containing protein</fullName>
    </recommendedName>
</protein>
<dbReference type="SUPFAM" id="SSF57716">
    <property type="entry name" value="Glucocorticoid receptor-like (DNA-binding domain)"/>
    <property type="match status" value="2"/>
</dbReference>
<dbReference type="GO" id="GO:0005737">
    <property type="term" value="C:cytoplasm"/>
    <property type="evidence" value="ECO:0007669"/>
    <property type="project" value="TreeGrafter"/>
</dbReference>
<evidence type="ECO:0000256" key="3">
    <source>
        <dbReference type="ARBA" id="ARBA00022737"/>
    </source>
</evidence>
<dbReference type="FunFam" id="2.10.110.10:FF:000001">
    <property type="entry name" value="Cysteine and glycine-rich protein 1"/>
    <property type="match status" value="1"/>
</dbReference>
<keyword evidence="5 7" id="KW-0440">LIM domain</keyword>
<dbReference type="GO" id="GO:0046872">
    <property type="term" value="F:metal ion binding"/>
    <property type="evidence" value="ECO:0007669"/>
    <property type="project" value="UniProtKB-KW"/>
</dbReference>
<dbReference type="GO" id="GO:0005634">
    <property type="term" value="C:nucleus"/>
    <property type="evidence" value="ECO:0007669"/>
    <property type="project" value="UniProtKB-SubCell"/>
</dbReference>
<feature type="region of interest" description="Disordered" evidence="8">
    <location>
        <begin position="284"/>
        <end position="425"/>
    </location>
</feature>
<feature type="domain" description="LIM zinc-binding" evidence="9">
    <location>
        <begin position="78"/>
        <end position="138"/>
    </location>
</feature>
<evidence type="ECO:0000313" key="11">
    <source>
        <dbReference type="Proteomes" id="UP000663882"/>
    </source>
</evidence>
<feature type="region of interest" description="Disordered" evidence="8">
    <location>
        <begin position="148"/>
        <end position="253"/>
    </location>
</feature>
<dbReference type="PROSITE" id="PS00478">
    <property type="entry name" value="LIM_DOMAIN_1"/>
    <property type="match status" value="1"/>
</dbReference>
<comment type="subcellular location">
    <subcellularLocation>
        <location evidence="1">Nucleus</location>
    </subcellularLocation>
</comment>
<name>A0A814JAI3_9BILA</name>
<dbReference type="Pfam" id="PF00412">
    <property type="entry name" value="LIM"/>
    <property type="match status" value="1"/>
</dbReference>
<sequence length="450" mass="50460">MSSPSPRTSTNSNSSSSAYRVNYSEYVADITGSPKGTRKLPTTGIGHHINSLNNPHPNRSNQPTQQTGGTPQYGGGADKCARCSKTVYLAEKKVGAGRAFHSSCFSCYACKRKLDATTLAEHKGEIYCQSCYKKQFGPHGLVSGVAMSTEKSTTHEHRTTRRSSYGNDLDSPNVSYQQARQRATSNERTLRDEHNTTKQNDEFLRRYPQRNDAMVDTKYQRPSSPTRIEKPIESNTTSDRHRSTYMGENDRNKYIHEGERLSYGSGTSNIVDVPIISNTKRSDSKIDKFEMSTEPTRDNRRSRSPSVASNDSFQRQSSRERQPGFTDDYSHSYTNTDNYNKYNRQPSSDNTIHTVVSDNPVTTGDYYRSSSSSYESKYRNATSTSNFNDQRSPSPQNTDRHSSALNDFVSKTNITGNVSPSTGKKYSAIDSLITGARQKNIQYDDDDFDN</sequence>
<feature type="compositionally biased region" description="Basic and acidic residues" evidence="8">
    <location>
        <begin position="284"/>
        <end position="301"/>
    </location>
</feature>
<feature type="compositionally biased region" description="Low complexity" evidence="8">
    <location>
        <begin position="366"/>
        <end position="375"/>
    </location>
</feature>
<feature type="compositionally biased region" description="Polar residues" evidence="8">
    <location>
        <begin position="331"/>
        <end position="362"/>
    </location>
</feature>
<evidence type="ECO:0000256" key="6">
    <source>
        <dbReference type="ARBA" id="ARBA00023242"/>
    </source>
</evidence>
<dbReference type="SMART" id="SM00132">
    <property type="entry name" value="LIM"/>
    <property type="match status" value="1"/>
</dbReference>
<dbReference type="OrthoDB" id="1679758at2759"/>
<dbReference type="AlphaFoldDB" id="A0A814JAI3"/>
<dbReference type="PANTHER" id="PTHR24215">
    <property type="entry name" value="RHO-GTPASE-ACTIVATING PROTEIN LRG1"/>
    <property type="match status" value="1"/>
</dbReference>
<feature type="compositionally biased region" description="Polar residues" evidence="8">
    <location>
        <begin position="304"/>
        <end position="316"/>
    </location>
</feature>
<dbReference type="Proteomes" id="UP000663882">
    <property type="component" value="Unassembled WGS sequence"/>
</dbReference>
<gene>
    <name evidence="10" type="ORF">RFH988_LOCUS15832</name>
</gene>
<keyword evidence="4 7" id="KW-0862">Zinc</keyword>
<comment type="caution">
    <text evidence="10">The sequence shown here is derived from an EMBL/GenBank/DDBJ whole genome shotgun (WGS) entry which is preliminary data.</text>
</comment>
<evidence type="ECO:0000256" key="5">
    <source>
        <dbReference type="ARBA" id="ARBA00023038"/>
    </source>
</evidence>
<dbReference type="CDD" id="cd09326">
    <property type="entry name" value="LIM_CRP_like"/>
    <property type="match status" value="1"/>
</dbReference>
<feature type="compositionally biased region" description="Polar residues" evidence="8">
    <location>
        <begin position="379"/>
        <end position="424"/>
    </location>
</feature>
<evidence type="ECO:0000256" key="2">
    <source>
        <dbReference type="ARBA" id="ARBA00022723"/>
    </source>
</evidence>
<dbReference type="GO" id="GO:0030036">
    <property type="term" value="P:actin cytoskeleton organization"/>
    <property type="evidence" value="ECO:0007669"/>
    <property type="project" value="TreeGrafter"/>
</dbReference>
<evidence type="ECO:0000256" key="4">
    <source>
        <dbReference type="ARBA" id="ARBA00022833"/>
    </source>
</evidence>
<evidence type="ECO:0000259" key="9">
    <source>
        <dbReference type="PROSITE" id="PS50023"/>
    </source>
</evidence>
<dbReference type="PANTHER" id="PTHR24215:SF35">
    <property type="entry name" value="MUSCLE LIM PROTEIN MLP84B"/>
    <property type="match status" value="1"/>
</dbReference>
<evidence type="ECO:0000256" key="1">
    <source>
        <dbReference type="ARBA" id="ARBA00004123"/>
    </source>
</evidence>
<proteinExistence type="predicted"/>
<keyword evidence="6" id="KW-0539">Nucleus</keyword>
<feature type="compositionally biased region" description="Polar residues" evidence="8">
    <location>
        <begin position="170"/>
        <end position="187"/>
    </location>
</feature>
<keyword evidence="2 7" id="KW-0479">Metal-binding</keyword>
<dbReference type="PROSITE" id="PS50023">
    <property type="entry name" value="LIM_DOMAIN_2"/>
    <property type="match status" value="1"/>
</dbReference>
<feature type="compositionally biased region" description="Basic and acidic residues" evidence="8">
    <location>
        <begin position="188"/>
        <end position="205"/>
    </location>
</feature>
<organism evidence="10 11">
    <name type="scientific">Rotaria sordida</name>
    <dbReference type="NCBI Taxonomy" id="392033"/>
    <lineage>
        <taxon>Eukaryota</taxon>
        <taxon>Metazoa</taxon>
        <taxon>Spiralia</taxon>
        <taxon>Gnathifera</taxon>
        <taxon>Rotifera</taxon>
        <taxon>Eurotatoria</taxon>
        <taxon>Bdelloidea</taxon>
        <taxon>Philodinida</taxon>
        <taxon>Philodinidae</taxon>
        <taxon>Rotaria</taxon>
    </lineage>
</organism>
<evidence type="ECO:0000256" key="8">
    <source>
        <dbReference type="SAM" id="MobiDB-lite"/>
    </source>
</evidence>
<reference evidence="10" key="1">
    <citation type="submission" date="2021-02" db="EMBL/GenBank/DDBJ databases">
        <authorList>
            <person name="Nowell W R."/>
        </authorList>
    </citation>
    <scope>NUCLEOTIDE SEQUENCE</scope>
</reference>
<evidence type="ECO:0000256" key="7">
    <source>
        <dbReference type="PROSITE-ProRule" id="PRU00125"/>
    </source>
</evidence>
<feature type="compositionally biased region" description="Basic and acidic residues" evidence="8">
    <location>
        <begin position="227"/>
        <end position="253"/>
    </location>
</feature>
<dbReference type="Gene3D" id="2.10.110.10">
    <property type="entry name" value="Cysteine Rich Protein"/>
    <property type="match status" value="1"/>
</dbReference>
<dbReference type="InterPro" id="IPR001781">
    <property type="entry name" value="Znf_LIM"/>
</dbReference>
<dbReference type="EMBL" id="CAJNOO010000785">
    <property type="protein sequence ID" value="CAF1033333.1"/>
    <property type="molecule type" value="Genomic_DNA"/>
</dbReference>
<feature type="region of interest" description="Disordered" evidence="8">
    <location>
        <begin position="30"/>
        <end position="76"/>
    </location>
</feature>
<keyword evidence="3" id="KW-0677">Repeat</keyword>